<accession>A0AAD7GTD1</accession>
<evidence type="ECO:0000313" key="1">
    <source>
        <dbReference type="EMBL" id="KAJ7704855.1"/>
    </source>
</evidence>
<sequence length="192" mass="21332">MSTNSMPVDWPDFEPKYCFTADCSFVSLKFWSSASRLSPLVLGWKTIQISRRRGSWSQSSANHAAGLSDGESEFGAGEELDSGGGYEYDAGDSLRSLRIPTQTYTDLHRPTHRAIRVIVGPCSLILNRCYNSWRTLNSTSINIKPLGAADHWRAAHANWSSFNLFSKKFDPVSMKVDANHVVACLVWDGPRG</sequence>
<proteinExistence type="predicted"/>
<dbReference type="Proteomes" id="UP001221757">
    <property type="component" value="Unassembled WGS sequence"/>
</dbReference>
<keyword evidence="2" id="KW-1185">Reference proteome</keyword>
<comment type="caution">
    <text evidence="1">The sequence shown here is derived from an EMBL/GenBank/DDBJ whole genome shotgun (WGS) entry which is preliminary data.</text>
</comment>
<evidence type="ECO:0000313" key="2">
    <source>
        <dbReference type="Proteomes" id="UP001221757"/>
    </source>
</evidence>
<protein>
    <submittedName>
        <fullName evidence="1">Uncharacterized protein</fullName>
    </submittedName>
</protein>
<dbReference type="EMBL" id="JARKIE010000009">
    <property type="protein sequence ID" value="KAJ7704855.1"/>
    <property type="molecule type" value="Genomic_DNA"/>
</dbReference>
<dbReference type="AlphaFoldDB" id="A0AAD7GTD1"/>
<reference evidence="1" key="1">
    <citation type="submission" date="2023-03" db="EMBL/GenBank/DDBJ databases">
        <title>Massive genome expansion in bonnet fungi (Mycena s.s.) driven by repeated elements and novel gene families across ecological guilds.</title>
        <authorList>
            <consortium name="Lawrence Berkeley National Laboratory"/>
            <person name="Harder C.B."/>
            <person name="Miyauchi S."/>
            <person name="Viragh M."/>
            <person name="Kuo A."/>
            <person name="Thoen E."/>
            <person name="Andreopoulos B."/>
            <person name="Lu D."/>
            <person name="Skrede I."/>
            <person name="Drula E."/>
            <person name="Henrissat B."/>
            <person name="Morin E."/>
            <person name="Kohler A."/>
            <person name="Barry K."/>
            <person name="LaButti K."/>
            <person name="Morin E."/>
            <person name="Salamov A."/>
            <person name="Lipzen A."/>
            <person name="Mereny Z."/>
            <person name="Hegedus B."/>
            <person name="Baldrian P."/>
            <person name="Stursova M."/>
            <person name="Weitz H."/>
            <person name="Taylor A."/>
            <person name="Grigoriev I.V."/>
            <person name="Nagy L.G."/>
            <person name="Martin F."/>
            <person name="Kauserud H."/>
        </authorList>
    </citation>
    <scope>NUCLEOTIDE SEQUENCE</scope>
    <source>
        <strain evidence="1">CBHHK067</strain>
    </source>
</reference>
<name>A0AAD7GTD1_MYCRO</name>
<organism evidence="1 2">
    <name type="scientific">Mycena rosella</name>
    <name type="common">Pink bonnet</name>
    <name type="synonym">Agaricus rosellus</name>
    <dbReference type="NCBI Taxonomy" id="1033263"/>
    <lineage>
        <taxon>Eukaryota</taxon>
        <taxon>Fungi</taxon>
        <taxon>Dikarya</taxon>
        <taxon>Basidiomycota</taxon>
        <taxon>Agaricomycotina</taxon>
        <taxon>Agaricomycetes</taxon>
        <taxon>Agaricomycetidae</taxon>
        <taxon>Agaricales</taxon>
        <taxon>Marasmiineae</taxon>
        <taxon>Mycenaceae</taxon>
        <taxon>Mycena</taxon>
    </lineage>
</organism>
<gene>
    <name evidence="1" type="ORF">B0H17DRAFT_1126491</name>
</gene>